<name>A0A5C6EQV1_9BACT</name>
<dbReference type="GO" id="GO:0046872">
    <property type="term" value="F:metal ion binding"/>
    <property type="evidence" value="ECO:0007669"/>
    <property type="project" value="UniProtKB-KW"/>
</dbReference>
<evidence type="ECO:0000256" key="2">
    <source>
        <dbReference type="ARBA" id="ARBA00022679"/>
    </source>
</evidence>
<dbReference type="RefSeq" id="WP_146534698.1">
    <property type="nucleotide sequence ID" value="NZ_SJPX01000003.1"/>
</dbReference>
<evidence type="ECO:0000313" key="10">
    <source>
        <dbReference type="Proteomes" id="UP000317977"/>
    </source>
</evidence>
<dbReference type="InterPro" id="IPR000905">
    <property type="entry name" value="Gcp-like_dom"/>
</dbReference>
<dbReference type="SUPFAM" id="SSF53067">
    <property type="entry name" value="Actin-like ATPase domain"/>
    <property type="match status" value="1"/>
</dbReference>
<reference evidence="9 10" key="1">
    <citation type="submission" date="2019-02" db="EMBL/GenBank/DDBJ databases">
        <title>Deep-cultivation of Planctomycetes and their phenomic and genomic characterization uncovers novel biology.</title>
        <authorList>
            <person name="Wiegand S."/>
            <person name="Jogler M."/>
            <person name="Boedeker C."/>
            <person name="Pinto D."/>
            <person name="Vollmers J."/>
            <person name="Rivas-Marin E."/>
            <person name="Kohn T."/>
            <person name="Peeters S.H."/>
            <person name="Heuer A."/>
            <person name="Rast P."/>
            <person name="Oberbeckmann S."/>
            <person name="Bunk B."/>
            <person name="Jeske O."/>
            <person name="Meyerdierks A."/>
            <person name="Storesund J.E."/>
            <person name="Kallscheuer N."/>
            <person name="Luecker S."/>
            <person name="Lage O.M."/>
            <person name="Pohl T."/>
            <person name="Merkel B.J."/>
            <person name="Hornburger P."/>
            <person name="Mueller R.-W."/>
            <person name="Bruemmer F."/>
            <person name="Labrenz M."/>
            <person name="Spormann A.M."/>
            <person name="Op Den Camp H."/>
            <person name="Overmann J."/>
            <person name="Amann R."/>
            <person name="Jetten M.S.M."/>
            <person name="Mascher T."/>
            <person name="Medema M.H."/>
            <person name="Devos D.P."/>
            <person name="Kaster A.-K."/>
            <person name="Ovreas L."/>
            <person name="Rohde M."/>
            <person name="Galperin M.Y."/>
            <person name="Jogler C."/>
        </authorList>
    </citation>
    <scope>NUCLEOTIDE SEQUENCE [LARGE SCALE GENOMIC DNA]</scope>
    <source>
        <strain evidence="9 10">Poly59</strain>
    </source>
</reference>
<evidence type="ECO:0000256" key="7">
    <source>
        <dbReference type="ARBA" id="ARBA00048117"/>
    </source>
</evidence>
<organism evidence="9 10">
    <name type="scientific">Rubripirellula reticaptiva</name>
    <dbReference type="NCBI Taxonomy" id="2528013"/>
    <lineage>
        <taxon>Bacteria</taxon>
        <taxon>Pseudomonadati</taxon>
        <taxon>Planctomycetota</taxon>
        <taxon>Planctomycetia</taxon>
        <taxon>Pirellulales</taxon>
        <taxon>Pirellulaceae</taxon>
        <taxon>Rubripirellula</taxon>
    </lineage>
</organism>
<evidence type="ECO:0000256" key="3">
    <source>
        <dbReference type="ARBA" id="ARBA00022694"/>
    </source>
</evidence>
<dbReference type="InterPro" id="IPR017861">
    <property type="entry name" value="KAE1/TsaD"/>
</dbReference>
<sequence length="264" mass="27737">MTGNPTDMDSFATNLDVKHSLQLAIETTSRAGSVALFSNDCPVRSVSLDPTRRSAATITTVIESVISDLRGPVSGSRGSEQRIQLISIAAGPGSFTGLRIGVTTAKTLSYALHVRLVAVDSLAAIAAAQFDANPSIDEILVALDAYRGQVFEGRFQRATLLPPIDSDLSGWSALPDDVRVRPMAEFQGDLNRDVSFQSGTLSIAGDAKPFGALADRRMEPACDAIGVGLLGLLAAAKGDFVSPMELVPRYLKASSAEEKAAETG</sequence>
<evidence type="ECO:0000256" key="4">
    <source>
        <dbReference type="ARBA" id="ARBA00022723"/>
    </source>
</evidence>
<dbReference type="EC" id="2.3.1.234" evidence="1"/>
<protein>
    <recommendedName>
        <fullName evidence="1">N(6)-L-threonylcarbamoyladenine synthase</fullName>
        <ecNumber evidence="1">2.3.1.234</ecNumber>
    </recommendedName>
</protein>
<dbReference type="Proteomes" id="UP000317977">
    <property type="component" value="Unassembled WGS sequence"/>
</dbReference>
<keyword evidence="3" id="KW-0819">tRNA processing</keyword>
<dbReference type="GO" id="GO:0002949">
    <property type="term" value="P:tRNA threonylcarbamoyladenosine modification"/>
    <property type="evidence" value="ECO:0007669"/>
    <property type="project" value="InterPro"/>
</dbReference>
<keyword evidence="4" id="KW-0479">Metal-binding</keyword>
<evidence type="ECO:0000256" key="6">
    <source>
        <dbReference type="ARBA" id="ARBA00023315"/>
    </source>
</evidence>
<keyword evidence="5" id="KW-0408">Iron</keyword>
<dbReference type="InterPro" id="IPR022496">
    <property type="entry name" value="T6A_TsaB"/>
</dbReference>
<keyword evidence="10" id="KW-1185">Reference proteome</keyword>
<dbReference type="InterPro" id="IPR043129">
    <property type="entry name" value="ATPase_NBD"/>
</dbReference>
<evidence type="ECO:0000256" key="1">
    <source>
        <dbReference type="ARBA" id="ARBA00012156"/>
    </source>
</evidence>
<evidence type="ECO:0000256" key="5">
    <source>
        <dbReference type="ARBA" id="ARBA00023004"/>
    </source>
</evidence>
<dbReference type="PRINTS" id="PR00789">
    <property type="entry name" value="OSIALOPTASE"/>
</dbReference>
<comment type="caution">
    <text evidence="9">The sequence shown here is derived from an EMBL/GenBank/DDBJ whole genome shotgun (WGS) entry which is preliminary data.</text>
</comment>
<keyword evidence="6" id="KW-0012">Acyltransferase</keyword>
<dbReference type="GO" id="GO:0061711">
    <property type="term" value="F:tRNA N(6)-L-threonylcarbamoyladenine synthase activity"/>
    <property type="evidence" value="ECO:0007669"/>
    <property type="project" value="UniProtKB-EC"/>
</dbReference>
<dbReference type="Gene3D" id="3.30.420.40">
    <property type="match status" value="1"/>
</dbReference>
<dbReference type="AlphaFoldDB" id="A0A5C6EQV1"/>
<dbReference type="OrthoDB" id="9784166at2"/>
<evidence type="ECO:0000259" key="8">
    <source>
        <dbReference type="Pfam" id="PF00814"/>
    </source>
</evidence>
<dbReference type="EMBL" id="SJPX01000003">
    <property type="protein sequence ID" value="TWU51318.1"/>
    <property type="molecule type" value="Genomic_DNA"/>
</dbReference>
<accession>A0A5C6EQV1</accession>
<gene>
    <name evidence="9" type="primary">tsaB</name>
    <name evidence="9" type="ORF">Poly59_29100</name>
</gene>
<dbReference type="NCBIfam" id="TIGR03725">
    <property type="entry name" value="T6A_YeaZ"/>
    <property type="match status" value="1"/>
</dbReference>
<feature type="domain" description="Gcp-like" evidence="8">
    <location>
        <begin position="80"/>
        <end position="156"/>
    </location>
</feature>
<evidence type="ECO:0000313" key="9">
    <source>
        <dbReference type="EMBL" id="TWU51318.1"/>
    </source>
</evidence>
<proteinExistence type="predicted"/>
<dbReference type="Pfam" id="PF00814">
    <property type="entry name" value="TsaD"/>
    <property type="match status" value="1"/>
</dbReference>
<comment type="catalytic activity">
    <reaction evidence="7">
        <text>L-threonylcarbamoyladenylate + adenosine(37) in tRNA = N(6)-L-threonylcarbamoyladenosine(37) in tRNA + AMP + H(+)</text>
        <dbReference type="Rhea" id="RHEA:37059"/>
        <dbReference type="Rhea" id="RHEA-COMP:10162"/>
        <dbReference type="Rhea" id="RHEA-COMP:10163"/>
        <dbReference type="ChEBI" id="CHEBI:15378"/>
        <dbReference type="ChEBI" id="CHEBI:73682"/>
        <dbReference type="ChEBI" id="CHEBI:74411"/>
        <dbReference type="ChEBI" id="CHEBI:74418"/>
        <dbReference type="ChEBI" id="CHEBI:456215"/>
        <dbReference type="EC" id="2.3.1.234"/>
    </reaction>
</comment>
<keyword evidence="2" id="KW-0808">Transferase</keyword>